<evidence type="ECO:0000256" key="2">
    <source>
        <dbReference type="SAM" id="Phobius"/>
    </source>
</evidence>
<evidence type="ECO:0000313" key="4">
    <source>
        <dbReference type="Proteomes" id="UP000233524"/>
    </source>
</evidence>
<sequence length="614" mass="68717">MSRRHEIPVESSWRMVEGGENDSFDTSIIPADDDPDFVLSSAPSQLSSGGQMSVGSQDSIQDFLTKADDERVILRSPFQPTLPSARQTPRREQPHRTPDPEFVMPAVEVIGSRRSSGRSSRTIRPVRDDDQQPSYDLRRRLGQRHPSEADRGSPVKRRANNGRQRLYYDEEEDEEDDRRGLKKGLASFLPGALLNMLGWFFGVVGMAFRFAQRPLALLLAIYFFFGGLIIVQNMVTNSIFVSLSPVCRLPGVSYLDLSFCPHAPDPPIVTESGQTGKSHVEFDDLMGVQSQFEQVLERSASGVSLPLEMKRSESSIRDLRTMVRYSELTAREELVQEFDGYIDTARRSTSELQKFNTHVGSAVDSVISINKWTARYLDSLSENDPQKSRRDDGGLLGDWASWVFYPFQPTTAGTFDERALIDKYIEHTSLVSERISTLILEAQSVLRHLTKAEDHLSLIYEIVTRSSQSVESRRDQILWTLWTLVGANSRRLQGLNAQLSLLRQVDAQRSAAVAQVSALIVDLERIEAGLGDLRDRVAEPEIARRAGGSLTDGPGSPRARVPLSVHIETIDRGVERLEAARNRIRAAENDKIREALARGGVNEERLLEGEQGSV</sequence>
<dbReference type="AlphaFoldDB" id="A0A2N3NK80"/>
<gene>
    <name evidence="3" type="ORF">jhhlp_001036</name>
</gene>
<feature type="transmembrane region" description="Helical" evidence="2">
    <location>
        <begin position="215"/>
        <end position="235"/>
    </location>
</feature>
<accession>A0A2N3NK80</accession>
<dbReference type="STRING" id="41688.A0A2N3NK80"/>
<keyword evidence="4" id="KW-1185">Reference proteome</keyword>
<proteinExistence type="predicted"/>
<feature type="compositionally biased region" description="Basic and acidic residues" evidence="1">
    <location>
        <begin position="89"/>
        <end position="99"/>
    </location>
</feature>
<evidence type="ECO:0000313" key="3">
    <source>
        <dbReference type="EMBL" id="PKS12824.1"/>
    </source>
</evidence>
<feature type="compositionally biased region" description="Polar residues" evidence="1">
    <location>
        <begin position="78"/>
        <end position="87"/>
    </location>
</feature>
<dbReference type="VEuPathDB" id="FungiDB:jhhlp_001036"/>
<organism evidence="3 4">
    <name type="scientific">Lomentospora prolificans</name>
    <dbReference type="NCBI Taxonomy" id="41688"/>
    <lineage>
        <taxon>Eukaryota</taxon>
        <taxon>Fungi</taxon>
        <taxon>Dikarya</taxon>
        <taxon>Ascomycota</taxon>
        <taxon>Pezizomycotina</taxon>
        <taxon>Sordariomycetes</taxon>
        <taxon>Hypocreomycetidae</taxon>
        <taxon>Microascales</taxon>
        <taxon>Microascaceae</taxon>
        <taxon>Lomentospora</taxon>
    </lineage>
</organism>
<feature type="compositionally biased region" description="Polar residues" evidence="1">
    <location>
        <begin position="41"/>
        <end position="62"/>
    </location>
</feature>
<dbReference type="EMBL" id="NLAX01000003">
    <property type="protein sequence ID" value="PKS12824.1"/>
    <property type="molecule type" value="Genomic_DNA"/>
</dbReference>
<feature type="transmembrane region" description="Helical" evidence="2">
    <location>
        <begin position="188"/>
        <end position="208"/>
    </location>
</feature>
<evidence type="ECO:0000256" key="1">
    <source>
        <dbReference type="SAM" id="MobiDB-lite"/>
    </source>
</evidence>
<comment type="caution">
    <text evidence="3">The sequence shown here is derived from an EMBL/GenBank/DDBJ whole genome shotgun (WGS) entry which is preliminary data.</text>
</comment>
<keyword evidence="2" id="KW-1133">Transmembrane helix</keyword>
<dbReference type="OrthoDB" id="4179406at2759"/>
<keyword evidence="2" id="KW-0472">Membrane</keyword>
<keyword evidence="2" id="KW-0812">Transmembrane</keyword>
<feature type="region of interest" description="Disordered" evidence="1">
    <location>
        <begin position="1"/>
        <end position="174"/>
    </location>
</feature>
<dbReference type="InParanoid" id="A0A2N3NK80"/>
<dbReference type="Proteomes" id="UP000233524">
    <property type="component" value="Unassembled WGS sequence"/>
</dbReference>
<name>A0A2N3NK80_9PEZI</name>
<reference evidence="3 4" key="1">
    <citation type="journal article" date="2017" name="G3 (Bethesda)">
        <title>First Draft Genome Sequence of the Pathogenic Fungus Lomentospora prolificans (Formerly Scedosporium prolificans).</title>
        <authorList>
            <person name="Luo R."/>
            <person name="Zimin A."/>
            <person name="Workman R."/>
            <person name="Fan Y."/>
            <person name="Pertea G."/>
            <person name="Grossman N."/>
            <person name="Wear M.P."/>
            <person name="Jia B."/>
            <person name="Miller H."/>
            <person name="Casadevall A."/>
            <person name="Timp W."/>
            <person name="Zhang S.X."/>
            <person name="Salzberg S.L."/>
        </authorList>
    </citation>
    <scope>NUCLEOTIDE SEQUENCE [LARGE SCALE GENOMIC DNA]</scope>
    <source>
        <strain evidence="3 4">JHH-5317</strain>
    </source>
</reference>
<protein>
    <submittedName>
        <fullName evidence="3">Uncharacterized protein</fullName>
    </submittedName>
</protein>